<dbReference type="HOGENOM" id="CLU_3437650_0_0_1"/>
<proteinExistence type="predicted"/>
<dbReference type="EMBL" id="AMYD01002484">
    <property type="protein sequence ID" value="EQB48895.1"/>
    <property type="molecule type" value="Genomic_DNA"/>
</dbReference>
<reference evidence="2" key="1">
    <citation type="journal article" date="2013" name="Mol. Plant Microbe Interact.">
        <title>Global aspects of pacC regulation of pathogenicity genes in Colletotrichum gloeosporioides as revealed by transcriptome analysis.</title>
        <authorList>
            <person name="Alkan N."/>
            <person name="Meng X."/>
            <person name="Friedlander G."/>
            <person name="Reuveni E."/>
            <person name="Sukno S."/>
            <person name="Sherman A."/>
            <person name="Thon M."/>
            <person name="Fluhr R."/>
            <person name="Prusky D."/>
        </authorList>
    </citation>
    <scope>NUCLEOTIDE SEQUENCE [LARGE SCALE GENOMIC DNA]</scope>
    <source>
        <strain evidence="2">Cg-14</strain>
    </source>
</reference>
<sequence>MTSLSTLCVGI</sequence>
<dbReference type="Proteomes" id="UP000015530">
    <property type="component" value="Unassembled WGS sequence"/>
</dbReference>
<protein>
    <submittedName>
        <fullName evidence="1">Uncharacterized protein</fullName>
    </submittedName>
</protein>
<organism evidence="1 2">
    <name type="scientific">Colletotrichum gloeosporioides (strain Cg-14)</name>
    <name type="common">Anthracnose fungus</name>
    <name type="synonym">Glomerella cingulata</name>
    <dbReference type="NCBI Taxonomy" id="1237896"/>
    <lineage>
        <taxon>Eukaryota</taxon>
        <taxon>Fungi</taxon>
        <taxon>Dikarya</taxon>
        <taxon>Ascomycota</taxon>
        <taxon>Pezizomycotina</taxon>
        <taxon>Sordariomycetes</taxon>
        <taxon>Hypocreomycetidae</taxon>
        <taxon>Glomerellales</taxon>
        <taxon>Glomerellaceae</taxon>
        <taxon>Colletotrichum</taxon>
        <taxon>Colletotrichum gloeosporioides species complex</taxon>
    </lineage>
</organism>
<gene>
    <name evidence="1" type="ORF">CGLO_11824</name>
</gene>
<evidence type="ECO:0000313" key="2">
    <source>
        <dbReference type="Proteomes" id="UP000015530"/>
    </source>
</evidence>
<comment type="caution">
    <text evidence="1">The sequence shown here is derived from an EMBL/GenBank/DDBJ whole genome shotgun (WGS) entry which is preliminary data.</text>
</comment>
<name>T0LKW6_COLGC</name>
<evidence type="ECO:0000313" key="1">
    <source>
        <dbReference type="EMBL" id="EQB48895.1"/>
    </source>
</evidence>
<accession>T0LKW6</accession>